<dbReference type="OrthoDB" id="5374757at2759"/>
<dbReference type="InParanoid" id="A0A165I2Q0"/>
<organism evidence="2 3">
    <name type="scientific">Laetiporus sulphureus 93-53</name>
    <dbReference type="NCBI Taxonomy" id="1314785"/>
    <lineage>
        <taxon>Eukaryota</taxon>
        <taxon>Fungi</taxon>
        <taxon>Dikarya</taxon>
        <taxon>Basidiomycota</taxon>
        <taxon>Agaricomycotina</taxon>
        <taxon>Agaricomycetes</taxon>
        <taxon>Polyporales</taxon>
        <taxon>Laetiporus</taxon>
    </lineage>
</organism>
<dbReference type="AlphaFoldDB" id="A0A165I2Q0"/>
<dbReference type="PANTHER" id="PTHR40635:SF1">
    <property type="match status" value="1"/>
</dbReference>
<feature type="region of interest" description="Disordered" evidence="1">
    <location>
        <begin position="283"/>
        <end position="304"/>
    </location>
</feature>
<feature type="region of interest" description="Disordered" evidence="1">
    <location>
        <begin position="53"/>
        <end position="74"/>
    </location>
</feature>
<reference evidence="2 3" key="1">
    <citation type="journal article" date="2016" name="Mol. Biol. Evol.">
        <title>Comparative Genomics of Early-Diverging Mushroom-Forming Fungi Provides Insights into the Origins of Lignocellulose Decay Capabilities.</title>
        <authorList>
            <person name="Nagy L.G."/>
            <person name="Riley R."/>
            <person name="Tritt A."/>
            <person name="Adam C."/>
            <person name="Daum C."/>
            <person name="Floudas D."/>
            <person name="Sun H."/>
            <person name="Yadav J.S."/>
            <person name="Pangilinan J."/>
            <person name="Larsson K.H."/>
            <person name="Matsuura K."/>
            <person name="Barry K."/>
            <person name="Labutti K."/>
            <person name="Kuo R."/>
            <person name="Ohm R.A."/>
            <person name="Bhattacharya S.S."/>
            <person name="Shirouzu T."/>
            <person name="Yoshinaga Y."/>
            <person name="Martin F.M."/>
            <person name="Grigoriev I.V."/>
            <person name="Hibbett D.S."/>
        </authorList>
    </citation>
    <scope>NUCLEOTIDE SEQUENCE [LARGE SCALE GENOMIC DNA]</scope>
    <source>
        <strain evidence="2 3">93-53</strain>
    </source>
</reference>
<dbReference type="RefSeq" id="XP_040770022.1">
    <property type="nucleotide sequence ID" value="XM_040911047.1"/>
</dbReference>
<feature type="region of interest" description="Disordered" evidence="1">
    <location>
        <begin position="438"/>
        <end position="460"/>
    </location>
</feature>
<feature type="region of interest" description="Disordered" evidence="1">
    <location>
        <begin position="107"/>
        <end position="237"/>
    </location>
</feature>
<keyword evidence="3" id="KW-1185">Reference proteome</keyword>
<evidence type="ECO:0000313" key="2">
    <source>
        <dbReference type="EMBL" id="KZT12512.1"/>
    </source>
</evidence>
<feature type="compositionally biased region" description="Acidic residues" evidence="1">
    <location>
        <begin position="155"/>
        <end position="174"/>
    </location>
</feature>
<gene>
    <name evidence="2" type="ORF">LAESUDRAFT_739908</name>
</gene>
<dbReference type="GeneID" id="63828076"/>
<sequence length="460" mass="50966">MRFGPRNAYYLRISEHTVLPLYLYLDERHIDWMSERVLQHVLEDLRPRILPKLKEETDTRPRSGGPPNVKRGTVDVHRGDVYQFGYFFRETDPHSVLIKTRYFVPGPDRPSKATLPEAASPSPQKGKKRVSRKKGVNPTVAKKQKIKGKQRARDSDEDEAISISSDEDAQDSDVEVLSTPAGTRRRSARNRKVIAGGYREEDEDDDVVLQDQDVEMAADRSTAKKTTSSGGSPNPLQALADADLITMDESQTEGVSRISIKHEDTEPVLTGMDLAEEVAQAQEILDSTSNAGSPAEPDLAEEEEEDRKKLLLRLKYNGFNIHGKCLCVIVEPYPPLRSGTKVPVPAPIFSGGARASSIAPPGFAPSEGVGQRARTPLFLPEYDRERSVTPAPLQRQRTLPPVPLFNEPALHEDSDSDDGSIMQFSQILRSVGRHQGGAIEDDDEIEGAVLFGDADETREL</sequence>
<evidence type="ECO:0000256" key="1">
    <source>
        <dbReference type="SAM" id="MobiDB-lite"/>
    </source>
</evidence>
<name>A0A165I2Q0_9APHY</name>
<feature type="compositionally biased region" description="Basic residues" evidence="1">
    <location>
        <begin position="125"/>
        <end position="135"/>
    </location>
</feature>
<proteinExistence type="predicted"/>
<accession>A0A165I2Q0</accession>
<protein>
    <submittedName>
        <fullName evidence="2">Uncharacterized protein</fullName>
    </submittedName>
</protein>
<feature type="compositionally biased region" description="Acidic residues" evidence="1">
    <location>
        <begin position="200"/>
        <end position="216"/>
    </location>
</feature>
<dbReference type="Proteomes" id="UP000076871">
    <property type="component" value="Unassembled WGS sequence"/>
</dbReference>
<dbReference type="EMBL" id="KV427605">
    <property type="protein sequence ID" value="KZT12512.1"/>
    <property type="molecule type" value="Genomic_DNA"/>
</dbReference>
<dbReference type="PANTHER" id="PTHR40635">
    <property type="match status" value="1"/>
</dbReference>
<feature type="compositionally biased region" description="Basic residues" evidence="1">
    <location>
        <begin position="183"/>
        <end position="192"/>
    </location>
</feature>
<evidence type="ECO:0000313" key="3">
    <source>
        <dbReference type="Proteomes" id="UP000076871"/>
    </source>
</evidence>